<dbReference type="Gene3D" id="2.130.10.10">
    <property type="entry name" value="YVTN repeat-like/Quinoprotein amine dehydrogenase"/>
    <property type="match status" value="1"/>
</dbReference>
<feature type="compositionally biased region" description="Basic residues" evidence="1">
    <location>
        <begin position="35"/>
        <end position="46"/>
    </location>
</feature>
<dbReference type="EMBL" id="WIXP02000010">
    <property type="protein sequence ID" value="KAF6203939.1"/>
    <property type="molecule type" value="Genomic_DNA"/>
</dbReference>
<evidence type="ECO:0000259" key="2">
    <source>
        <dbReference type="Pfam" id="PF13570"/>
    </source>
</evidence>
<dbReference type="InterPro" id="IPR011047">
    <property type="entry name" value="Quinoprotein_ADH-like_sf"/>
</dbReference>
<comment type="caution">
    <text evidence="3">The sequence shown here is derived from an EMBL/GenBank/DDBJ whole genome shotgun (WGS) entry which is preliminary data.</text>
</comment>
<dbReference type="OrthoDB" id="408177at2759"/>
<dbReference type="SUPFAM" id="SSF50998">
    <property type="entry name" value="Quinoprotein alcohol dehydrogenase-like"/>
    <property type="match status" value="1"/>
</dbReference>
<dbReference type="InterPro" id="IPR015943">
    <property type="entry name" value="WD40/YVTN_repeat-like_dom_sf"/>
</dbReference>
<gene>
    <name evidence="3" type="ORF">GE061_002277</name>
</gene>
<protein>
    <recommendedName>
        <fullName evidence="2">Pyrrolo-quinoline quinone repeat domain-containing protein</fullName>
    </recommendedName>
</protein>
<dbReference type="Proteomes" id="UP000466442">
    <property type="component" value="Unassembled WGS sequence"/>
</dbReference>
<reference evidence="3" key="1">
    <citation type="journal article" date="2021" name="Mol. Ecol. Resour.">
        <title>Apolygus lucorum genome provides insights into omnivorousness and mesophyll feeding.</title>
        <authorList>
            <person name="Liu Y."/>
            <person name="Liu H."/>
            <person name="Wang H."/>
            <person name="Huang T."/>
            <person name="Liu B."/>
            <person name="Yang B."/>
            <person name="Yin L."/>
            <person name="Li B."/>
            <person name="Zhang Y."/>
            <person name="Zhang S."/>
            <person name="Jiang F."/>
            <person name="Zhang X."/>
            <person name="Ren Y."/>
            <person name="Wang B."/>
            <person name="Wang S."/>
            <person name="Lu Y."/>
            <person name="Wu K."/>
            <person name="Fan W."/>
            <person name="Wang G."/>
        </authorList>
    </citation>
    <scope>NUCLEOTIDE SEQUENCE</scope>
    <source>
        <strain evidence="3">12Hb</strain>
    </source>
</reference>
<organism evidence="3 4">
    <name type="scientific">Apolygus lucorum</name>
    <name type="common">Small green plant bug</name>
    <name type="synonym">Lygocoris lucorum</name>
    <dbReference type="NCBI Taxonomy" id="248454"/>
    <lineage>
        <taxon>Eukaryota</taxon>
        <taxon>Metazoa</taxon>
        <taxon>Ecdysozoa</taxon>
        <taxon>Arthropoda</taxon>
        <taxon>Hexapoda</taxon>
        <taxon>Insecta</taxon>
        <taxon>Pterygota</taxon>
        <taxon>Neoptera</taxon>
        <taxon>Paraneoptera</taxon>
        <taxon>Hemiptera</taxon>
        <taxon>Heteroptera</taxon>
        <taxon>Panheteroptera</taxon>
        <taxon>Cimicomorpha</taxon>
        <taxon>Miridae</taxon>
        <taxon>Mirini</taxon>
        <taxon>Apolygus</taxon>
    </lineage>
</organism>
<evidence type="ECO:0000313" key="4">
    <source>
        <dbReference type="Proteomes" id="UP000466442"/>
    </source>
</evidence>
<dbReference type="SMART" id="SM00564">
    <property type="entry name" value="PQQ"/>
    <property type="match status" value="4"/>
</dbReference>
<name>A0A8S9X647_APOLU</name>
<accession>A0A8S9X647</accession>
<dbReference type="PANTHER" id="PTHR44394:SF1">
    <property type="entry name" value="BETA-ALANINE-ACTIVATING ENZYME"/>
    <property type="match status" value="1"/>
</dbReference>
<feature type="region of interest" description="Disordered" evidence="1">
    <location>
        <begin position="32"/>
        <end position="71"/>
    </location>
</feature>
<dbReference type="InterPro" id="IPR002372">
    <property type="entry name" value="PQQ_rpt_dom"/>
</dbReference>
<feature type="domain" description="Pyrrolo-quinoline quinone repeat" evidence="2">
    <location>
        <begin position="181"/>
        <end position="458"/>
    </location>
</feature>
<keyword evidence="4" id="KW-1185">Reference proteome</keyword>
<dbReference type="AlphaFoldDB" id="A0A8S9X647"/>
<sequence>MINNLKDAGFPDNPDLLLALIKNEPWDKCWSMVSPKKKARSKKRKNNAKDERENKMSPTQSNNDKNSQSQTNGYVIDTNMASTSVNEATLVRQERMKDSTVTPSQAIPDRSIFSTGSKAVAEPKPSCSKSSIESRTCHEVPVLPMPSMALKGRVWPRDSPFFDEVWASKCRSILKSWSVDLQKCIDASPLGVMNNNCEDSFVIVGSHSGLVVVLKCETGEIISQTQLPDRVEASACLSSDHSFYYIGCYDGNIYRICIADGKIVWSFKTEDQVKSTCVLHLEKIFVGSYDEHIYALSEGGDLFWKQHVGPVTIPVLPFQSSIIVGTLTNKVLRLSTKDGSVLSKIEISFPLFSNLILTTYRGHRRCVLMAPVDGPMLWCTAETLTQVEELVIQGSKFSSPVVSDQLTIIASGRTIHCLQFLKTIWTYEFHERIVSTPFTVGARLVVITIDGSLHLLDDSGTLRELDFFRSTYYGVTTMENINERQIFEEVVRREKRFKRGLSISFITEAQQMKDEVNAIASEFCLRMDALSSKYLKYIDNYKTTGRATVPEDMKRYIRDRNTTVDLSIKRLQELTHEAMNSVIHSHWKSFNDHIVKLEHEFWTNEGVQEEASLDG</sequence>
<dbReference type="InterPro" id="IPR052091">
    <property type="entry name" value="Beta-ala_Activ/Resist"/>
</dbReference>
<evidence type="ECO:0000256" key="1">
    <source>
        <dbReference type="SAM" id="MobiDB-lite"/>
    </source>
</evidence>
<dbReference type="PANTHER" id="PTHR44394">
    <property type="entry name" value="BETA-ALANINE-ACTIVATING ENZYME"/>
    <property type="match status" value="1"/>
</dbReference>
<dbReference type="InterPro" id="IPR018391">
    <property type="entry name" value="PQQ_b-propeller_rpt"/>
</dbReference>
<dbReference type="Pfam" id="PF13570">
    <property type="entry name" value="Beta-prop_ACSF4"/>
    <property type="match status" value="1"/>
</dbReference>
<proteinExistence type="predicted"/>
<evidence type="ECO:0000313" key="3">
    <source>
        <dbReference type="EMBL" id="KAF6203939.1"/>
    </source>
</evidence>
<dbReference type="GO" id="GO:0043041">
    <property type="term" value="P:amino acid activation for nonribosomal peptide biosynthetic process"/>
    <property type="evidence" value="ECO:0007669"/>
    <property type="project" value="TreeGrafter"/>
</dbReference>
<feature type="compositionally biased region" description="Polar residues" evidence="1">
    <location>
        <begin position="56"/>
        <end position="71"/>
    </location>
</feature>